<reference evidence="2 3" key="1">
    <citation type="journal article" date="2019" name="Int. J. Syst. Evol. Microbiol.">
        <title>The Global Catalogue of Microorganisms (GCM) 10K type strain sequencing project: providing services to taxonomists for standard genome sequencing and annotation.</title>
        <authorList>
            <consortium name="The Broad Institute Genomics Platform"/>
            <consortium name="The Broad Institute Genome Sequencing Center for Infectious Disease"/>
            <person name="Wu L."/>
            <person name="Ma J."/>
        </authorList>
    </citation>
    <scope>NUCLEOTIDE SEQUENCE [LARGE SCALE GENOMIC DNA]</scope>
    <source>
        <strain evidence="2 3">RDMS1</strain>
    </source>
</reference>
<accession>A0ABD5YQB1</accession>
<gene>
    <name evidence="2" type="ORF">ACFQL7_05880</name>
</gene>
<keyword evidence="3" id="KW-1185">Reference proteome</keyword>
<feature type="region of interest" description="Disordered" evidence="1">
    <location>
        <begin position="256"/>
        <end position="329"/>
    </location>
</feature>
<feature type="compositionally biased region" description="Polar residues" evidence="1">
    <location>
        <begin position="295"/>
        <end position="312"/>
    </location>
</feature>
<dbReference type="RefSeq" id="WP_264554964.1">
    <property type="nucleotide sequence ID" value="NZ_CP109979.1"/>
</dbReference>
<dbReference type="Proteomes" id="UP001596417">
    <property type="component" value="Unassembled WGS sequence"/>
</dbReference>
<protein>
    <submittedName>
        <fullName evidence="2">Uncharacterized protein</fullName>
    </submittedName>
</protein>
<comment type="caution">
    <text evidence="2">The sequence shown here is derived from an EMBL/GenBank/DDBJ whole genome shotgun (WGS) entry which is preliminary data.</text>
</comment>
<evidence type="ECO:0000256" key="1">
    <source>
        <dbReference type="SAM" id="MobiDB-lite"/>
    </source>
</evidence>
<dbReference type="GeneID" id="76198992"/>
<evidence type="ECO:0000313" key="2">
    <source>
        <dbReference type="EMBL" id="MFC7189421.1"/>
    </source>
</evidence>
<feature type="compositionally biased region" description="Polar residues" evidence="1">
    <location>
        <begin position="272"/>
        <end position="285"/>
    </location>
</feature>
<organism evidence="2 3">
    <name type="scientific">Halocatena marina</name>
    <dbReference type="NCBI Taxonomy" id="2934937"/>
    <lineage>
        <taxon>Archaea</taxon>
        <taxon>Methanobacteriati</taxon>
        <taxon>Methanobacteriota</taxon>
        <taxon>Stenosarchaea group</taxon>
        <taxon>Halobacteria</taxon>
        <taxon>Halobacteriales</taxon>
        <taxon>Natronomonadaceae</taxon>
        <taxon>Halocatena</taxon>
    </lineage>
</organism>
<evidence type="ECO:0000313" key="3">
    <source>
        <dbReference type="Proteomes" id="UP001596417"/>
    </source>
</evidence>
<sequence length="329" mass="36332">MSNFEHSTDSIEPIEETVGRLSEIVGETNISKSEQSGGTVTDDAPTNAEALDTSVTELLERADGAVESLLVAFSRGAVENALDDFNDLRGVIEETVELLETVDLTEVASAIDYDNIDEAIDPSSITDALSEGDVDEAIRYSKLLMLIEFDELLSTVDIRDFRQNKDELEAAVNEFVDDRNEDSGWIVFDALKWIVDTIVSDNGESEGVVDSMDVDVSDATEIASGGQMKQVAMQSKLRDAVEEFREGLFEAHERMKTMREQASEEMPETAGGTEQPSSRNPTAYSTMPPRRSHLRTQFSTVPKDSLYSTASNPPRVYGSRFDTLRDDDE</sequence>
<dbReference type="EMBL" id="JBHTAX010000001">
    <property type="protein sequence ID" value="MFC7189421.1"/>
    <property type="molecule type" value="Genomic_DNA"/>
</dbReference>
<dbReference type="AlphaFoldDB" id="A0ABD5YQB1"/>
<proteinExistence type="predicted"/>
<name>A0ABD5YQB1_9EURY</name>